<sequence length="188" mass="22075">MLDIARQIRFEAAQEIRFDRELPVTTWARPAVFVDLPSLMGLFSQEVPNQPPQAFPDLLVMRLSGYPEQAGHAWLRRDVYRPESLRELSICLNPGHKANDDFRQRYTELATKLDLDTLVANHMLLYGWPYIQRGLRKLEPRHRFAPVNPTRSHQTYEQFMQGIMQKIIRGERPPIIDTRSLTRILLDR</sequence>
<reference evidence="1 2" key="1">
    <citation type="journal article" date="2016" name="Nat. Commun.">
        <title>Thousands of microbial genomes shed light on interconnected biogeochemical processes in an aquifer system.</title>
        <authorList>
            <person name="Anantharaman K."/>
            <person name="Brown C.T."/>
            <person name="Hug L.A."/>
            <person name="Sharon I."/>
            <person name="Castelle C.J."/>
            <person name="Probst A.J."/>
            <person name="Thomas B.C."/>
            <person name="Singh A."/>
            <person name="Wilkins M.J."/>
            <person name="Karaoz U."/>
            <person name="Brodie E.L."/>
            <person name="Williams K.H."/>
            <person name="Hubbard S.S."/>
            <person name="Banfield J.F."/>
        </authorList>
    </citation>
    <scope>NUCLEOTIDE SEQUENCE [LARGE SCALE GENOMIC DNA]</scope>
</reference>
<proteinExistence type="predicted"/>
<accession>A0A1F5KGL7</accession>
<protein>
    <submittedName>
        <fullName evidence="1">Uncharacterized protein</fullName>
    </submittedName>
</protein>
<comment type="caution">
    <text evidence="1">The sequence shown here is derived from an EMBL/GenBank/DDBJ whole genome shotgun (WGS) entry which is preliminary data.</text>
</comment>
<dbReference type="EMBL" id="MFDD01000014">
    <property type="protein sequence ID" value="OGE39960.1"/>
    <property type="molecule type" value="Genomic_DNA"/>
</dbReference>
<dbReference type="AlphaFoldDB" id="A0A1F5KGL7"/>
<dbReference type="Proteomes" id="UP000177328">
    <property type="component" value="Unassembled WGS sequence"/>
</dbReference>
<name>A0A1F5KGL7_9BACT</name>
<evidence type="ECO:0000313" key="2">
    <source>
        <dbReference type="Proteomes" id="UP000177328"/>
    </source>
</evidence>
<evidence type="ECO:0000313" key="1">
    <source>
        <dbReference type="EMBL" id="OGE39960.1"/>
    </source>
</evidence>
<gene>
    <name evidence="1" type="ORF">A3D25_04115</name>
</gene>
<organism evidence="1 2">
    <name type="scientific">Candidatus Daviesbacteria bacterium RIFCSPHIGHO2_02_FULL_43_12</name>
    <dbReference type="NCBI Taxonomy" id="1797776"/>
    <lineage>
        <taxon>Bacteria</taxon>
        <taxon>Candidatus Daviesiibacteriota</taxon>
    </lineage>
</organism>